<gene>
    <name evidence="1" type="ORF">M436DRAFT_63364</name>
</gene>
<dbReference type="Proteomes" id="UP000027730">
    <property type="component" value="Unassembled WGS sequence"/>
</dbReference>
<dbReference type="RefSeq" id="XP_013428144.1">
    <property type="nucleotide sequence ID" value="XM_013572690.1"/>
</dbReference>
<dbReference type="AlphaFoldDB" id="A0A074WLN5"/>
<proteinExistence type="predicted"/>
<keyword evidence="2" id="KW-1185">Reference proteome</keyword>
<evidence type="ECO:0000313" key="1">
    <source>
        <dbReference type="EMBL" id="KEQ74025.1"/>
    </source>
</evidence>
<dbReference type="GeneID" id="25413512"/>
<organism evidence="1 2">
    <name type="scientific">Aureobasidium namibiae CBS 147.97</name>
    <dbReference type="NCBI Taxonomy" id="1043004"/>
    <lineage>
        <taxon>Eukaryota</taxon>
        <taxon>Fungi</taxon>
        <taxon>Dikarya</taxon>
        <taxon>Ascomycota</taxon>
        <taxon>Pezizomycotina</taxon>
        <taxon>Dothideomycetes</taxon>
        <taxon>Dothideomycetidae</taxon>
        <taxon>Dothideales</taxon>
        <taxon>Saccotheciaceae</taxon>
        <taxon>Aureobasidium</taxon>
    </lineage>
</organism>
<protein>
    <submittedName>
        <fullName evidence="1">Uncharacterized protein</fullName>
    </submittedName>
</protein>
<dbReference type="HOGENOM" id="CLU_760715_0_0_1"/>
<dbReference type="OrthoDB" id="3848790at2759"/>
<evidence type="ECO:0000313" key="2">
    <source>
        <dbReference type="Proteomes" id="UP000027730"/>
    </source>
</evidence>
<dbReference type="EMBL" id="KL584708">
    <property type="protein sequence ID" value="KEQ74025.1"/>
    <property type="molecule type" value="Genomic_DNA"/>
</dbReference>
<sequence>MPRQRVRRAPLEEGDHKRLKLVDPDARVRAPTFHEFKDHSGQDAVSIWPFDPEHATQHKDEDSSVTFKGPQGFSKPWPNFAIQVYTVHPLSDDLSEFLSPIVRHGRRSFRSGEWEPRDAEISWRIDVYKQPLHDVYACIAHHKREIAHRSNATPSVLGGGPIHLYGKQANRARIIVLDPPDWTKSIVLASFAARDRVPEQYPYELDLALCAVDNVDGDNAMNQAIQEWVSDSQREPWRLEASEQHSNPKPPEEPRITTIQRLEQQNIKGTVEGQDNGIVCVKLRTHEVASKEARSVYPVFHLESAELDSGGLGNSLLNSLTPYLPPDTAFDLLIHPPKPRIDACLEAFHALEVSDAQTSHARVFAVIDRHEFVEESGILFVRLASLRSAHGHVDSEDGKMVTESLPLSEKWNNEHAMTGWRAYDVKRAALEFADSALARGI</sequence>
<accession>A0A074WLN5</accession>
<reference evidence="1 2" key="1">
    <citation type="journal article" date="2014" name="BMC Genomics">
        <title>Genome sequencing of four Aureobasidium pullulans varieties: biotechnological potential, stress tolerance, and description of new species.</title>
        <authorList>
            <person name="Gostin Ar C."/>
            <person name="Ohm R.A."/>
            <person name="Kogej T."/>
            <person name="Sonjak S."/>
            <person name="Turk M."/>
            <person name="Zajc J."/>
            <person name="Zalar P."/>
            <person name="Grube M."/>
            <person name="Sun H."/>
            <person name="Han J."/>
            <person name="Sharma A."/>
            <person name="Chiniquy J."/>
            <person name="Ngan C.Y."/>
            <person name="Lipzen A."/>
            <person name="Barry K."/>
            <person name="Grigoriev I.V."/>
            <person name="Gunde-Cimerman N."/>
        </authorList>
    </citation>
    <scope>NUCLEOTIDE SEQUENCE [LARGE SCALE GENOMIC DNA]</scope>
    <source>
        <strain evidence="1 2">CBS 147.97</strain>
    </source>
</reference>
<name>A0A074WLN5_9PEZI</name>